<proteinExistence type="predicted"/>
<feature type="region of interest" description="Disordered" evidence="1">
    <location>
        <begin position="187"/>
        <end position="264"/>
    </location>
</feature>
<evidence type="ECO:0000313" key="2">
    <source>
        <dbReference type="Proteomes" id="UP000695000"/>
    </source>
</evidence>
<protein>
    <submittedName>
        <fullName evidence="3">Uncharacterized protein LOC108560528 isoform X2</fullName>
    </submittedName>
</protein>
<dbReference type="Proteomes" id="UP000695000">
    <property type="component" value="Unplaced"/>
</dbReference>
<name>A0ABM1MG99_NICVS</name>
<sequence>MSNIITITNDNETYKIITKFAEDDSFEVTVLNERNSYFSKVLKADIEKFSTKFEINFEDYFDSLRMYFSIVHPHIAINIVNNELVVYKNMKVKYFYTPVQKTDYDLTIENIIETLALEGLELENSCANLEKAINQNQTDAEYYDAKLQDLVNDFETYKVDYNSSFCKVLNSKKRRIQFLMDTLEGKDTDNKEANPERIDNMLSDSDDEHENKVVKSGINQLGNGESNNSIHIDNGTDSNKMDVEDDELTDEEHSVISECKKYEM</sequence>
<dbReference type="Gene3D" id="1.20.5.370">
    <property type="match status" value="1"/>
</dbReference>
<reference evidence="3" key="1">
    <citation type="submission" date="2025-08" db="UniProtKB">
        <authorList>
            <consortium name="RefSeq"/>
        </authorList>
    </citation>
    <scope>IDENTIFICATION</scope>
    <source>
        <tissue evidence="3">Whole Larva</tissue>
    </source>
</reference>
<feature type="compositionally biased region" description="Polar residues" evidence="1">
    <location>
        <begin position="217"/>
        <end position="238"/>
    </location>
</feature>
<dbReference type="GeneID" id="108560528"/>
<gene>
    <name evidence="3" type="primary">LOC108560528</name>
</gene>
<dbReference type="SUPFAM" id="SSF58022">
    <property type="entry name" value="XRCC4, C-terminal oligomerization domain"/>
    <property type="match status" value="1"/>
</dbReference>
<accession>A0ABM1MG99</accession>
<feature type="compositionally biased region" description="Basic and acidic residues" evidence="1">
    <location>
        <begin position="251"/>
        <end position="264"/>
    </location>
</feature>
<feature type="compositionally biased region" description="Basic and acidic residues" evidence="1">
    <location>
        <begin position="187"/>
        <end position="199"/>
    </location>
</feature>
<dbReference type="InterPro" id="IPR014751">
    <property type="entry name" value="XRCC4-like_C"/>
</dbReference>
<keyword evidence="2" id="KW-1185">Reference proteome</keyword>
<organism evidence="2 3">
    <name type="scientific">Nicrophorus vespilloides</name>
    <name type="common">Boreal carrion beetle</name>
    <dbReference type="NCBI Taxonomy" id="110193"/>
    <lineage>
        <taxon>Eukaryota</taxon>
        <taxon>Metazoa</taxon>
        <taxon>Ecdysozoa</taxon>
        <taxon>Arthropoda</taxon>
        <taxon>Hexapoda</taxon>
        <taxon>Insecta</taxon>
        <taxon>Pterygota</taxon>
        <taxon>Neoptera</taxon>
        <taxon>Endopterygota</taxon>
        <taxon>Coleoptera</taxon>
        <taxon>Polyphaga</taxon>
        <taxon>Staphyliniformia</taxon>
        <taxon>Silphidae</taxon>
        <taxon>Nicrophorinae</taxon>
        <taxon>Nicrophorus</taxon>
    </lineage>
</organism>
<evidence type="ECO:0000256" key="1">
    <source>
        <dbReference type="SAM" id="MobiDB-lite"/>
    </source>
</evidence>
<dbReference type="RefSeq" id="XP_017773599.1">
    <property type="nucleotide sequence ID" value="XM_017918110.1"/>
</dbReference>
<evidence type="ECO:0000313" key="3">
    <source>
        <dbReference type="RefSeq" id="XP_017773599.1"/>
    </source>
</evidence>